<reference evidence="2 3" key="1">
    <citation type="submission" date="2018-02" db="EMBL/GenBank/DDBJ databases">
        <title>Jeotgalibacillus proteolyticum sp. nov. a protease producing bacterium isolated from ocean sediments of Laizhou Bay.</title>
        <authorList>
            <person name="Li Y."/>
        </authorList>
    </citation>
    <scope>NUCLEOTIDE SEQUENCE [LARGE SCALE GENOMIC DNA]</scope>
    <source>
        <strain evidence="2 3">22-7</strain>
    </source>
</reference>
<keyword evidence="1" id="KW-0472">Membrane</keyword>
<feature type="transmembrane region" description="Helical" evidence="1">
    <location>
        <begin position="142"/>
        <end position="159"/>
    </location>
</feature>
<evidence type="ECO:0000313" key="3">
    <source>
        <dbReference type="Proteomes" id="UP000239047"/>
    </source>
</evidence>
<name>A0A2S5GAV9_9BACL</name>
<comment type="caution">
    <text evidence="2">The sequence shown here is derived from an EMBL/GenBank/DDBJ whole genome shotgun (WGS) entry which is preliminary data.</text>
</comment>
<protein>
    <recommendedName>
        <fullName evidence="4">Glycosyltransferase RgtA/B/C/D-like domain-containing protein</fullName>
    </recommendedName>
</protein>
<keyword evidence="1" id="KW-0812">Transmembrane</keyword>
<dbReference type="Proteomes" id="UP000239047">
    <property type="component" value="Unassembled WGS sequence"/>
</dbReference>
<feature type="transmembrane region" description="Helical" evidence="1">
    <location>
        <begin position="240"/>
        <end position="257"/>
    </location>
</feature>
<feature type="transmembrane region" description="Helical" evidence="1">
    <location>
        <begin position="264"/>
        <end position="285"/>
    </location>
</feature>
<feature type="transmembrane region" description="Helical" evidence="1">
    <location>
        <begin position="171"/>
        <end position="189"/>
    </location>
</feature>
<feature type="transmembrane region" description="Helical" evidence="1">
    <location>
        <begin position="61"/>
        <end position="83"/>
    </location>
</feature>
<dbReference type="AlphaFoldDB" id="A0A2S5GAV9"/>
<keyword evidence="1" id="KW-1133">Transmembrane helix</keyword>
<dbReference type="EMBL" id="PREZ01000004">
    <property type="protein sequence ID" value="PPA70136.1"/>
    <property type="molecule type" value="Genomic_DNA"/>
</dbReference>
<evidence type="ECO:0008006" key="4">
    <source>
        <dbReference type="Google" id="ProtNLM"/>
    </source>
</evidence>
<keyword evidence="3" id="KW-1185">Reference proteome</keyword>
<dbReference type="RefSeq" id="WP_104058085.1">
    <property type="nucleotide sequence ID" value="NZ_PREZ01000004.1"/>
</dbReference>
<feature type="transmembrane region" description="Helical" evidence="1">
    <location>
        <begin position="345"/>
        <end position="365"/>
    </location>
</feature>
<feature type="transmembrane region" description="Helical" evidence="1">
    <location>
        <begin position="401"/>
        <end position="418"/>
    </location>
</feature>
<organism evidence="2 3">
    <name type="scientific">Jeotgalibacillus proteolyticus</name>
    <dbReference type="NCBI Taxonomy" id="2082395"/>
    <lineage>
        <taxon>Bacteria</taxon>
        <taxon>Bacillati</taxon>
        <taxon>Bacillota</taxon>
        <taxon>Bacilli</taxon>
        <taxon>Bacillales</taxon>
        <taxon>Caryophanaceae</taxon>
        <taxon>Jeotgalibacillus</taxon>
    </lineage>
</organism>
<feature type="transmembrane region" description="Helical" evidence="1">
    <location>
        <begin position="37"/>
        <end position="56"/>
    </location>
</feature>
<feature type="transmembrane region" description="Helical" evidence="1">
    <location>
        <begin position="195"/>
        <end position="211"/>
    </location>
</feature>
<evidence type="ECO:0000313" key="2">
    <source>
        <dbReference type="EMBL" id="PPA70136.1"/>
    </source>
</evidence>
<evidence type="ECO:0000256" key="1">
    <source>
        <dbReference type="SAM" id="Phobius"/>
    </source>
</evidence>
<gene>
    <name evidence="2" type="ORF">C4B60_11140</name>
</gene>
<sequence>MPKLSFMTDRVQWLTFIIGLAVFSGALVAFIGPTGGMYFLIVLVSTLIAIAFSAFFKHPSFILKIIFLAVSVRIVLFILLKLYSYQSGLDGFFPGDIDALAYHGDAVKALATHSWTEALQGNLNYTIFVAYLYNLFGIDMNIPQLINLGVSVIIVPLLYELGARVGGEKAGTAAALLWSLFPSAIFWSISLLKDAFVVVGMVLAGFFVLALSRKKIQVSDLLIGLSGIVMISYMRPQFLLAISLPIVIYLAIQFFRGRSSFLRNVFLILAAVAVFSITTAGDIVVQTLGSSTSESGVQRINEIALDGGSGIHLVTLFPAEVRWLVQLPFSIFAPFPWQWFSFSQAIYIMSAFEMLCWYVLYYYIWKNREDIFANHNGKMIFLYAFSIFIAVSFSLPNIGSIYRYRLAAMALLLPLIFFKKLGFNRRAGST</sequence>
<feature type="transmembrane region" description="Helical" evidence="1">
    <location>
        <begin position="377"/>
        <end position="395"/>
    </location>
</feature>
<proteinExistence type="predicted"/>
<feature type="transmembrane region" description="Helical" evidence="1">
    <location>
        <begin position="12"/>
        <end position="31"/>
    </location>
</feature>
<dbReference type="OrthoDB" id="2445770at2"/>
<accession>A0A2S5GAV9</accession>